<protein>
    <submittedName>
        <fullName evidence="2">Uncharacterized protein</fullName>
    </submittedName>
</protein>
<dbReference type="Proteomes" id="UP001497497">
    <property type="component" value="Unassembled WGS sequence"/>
</dbReference>
<dbReference type="EMBL" id="CAXITT010000135">
    <property type="protein sequence ID" value="CAL1533145.1"/>
    <property type="molecule type" value="Genomic_DNA"/>
</dbReference>
<evidence type="ECO:0000313" key="2">
    <source>
        <dbReference type="EMBL" id="CAL1533145.1"/>
    </source>
</evidence>
<proteinExistence type="predicted"/>
<organism evidence="2 3">
    <name type="scientific">Lymnaea stagnalis</name>
    <name type="common">Great pond snail</name>
    <name type="synonym">Helix stagnalis</name>
    <dbReference type="NCBI Taxonomy" id="6523"/>
    <lineage>
        <taxon>Eukaryota</taxon>
        <taxon>Metazoa</taxon>
        <taxon>Spiralia</taxon>
        <taxon>Lophotrochozoa</taxon>
        <taxon>Mollusca</taxon>
        <taxon>Gastropoda</taxon>
        <taxon>Heterobranchia</taxon>
        <taxon>Euthyneura</taxon>
        <taxon>Panpulmonata</taxon>
        <taxon>Hygrophila</taxon>
        <taxon>Lymnaeoidea</taxon>
        <taxon>Lymnaeidae</taxon>
        <taxon>Lymnaea</taxon>
    </lineage>
</organism>
<gene>
    <name evidence="2" type="ORF">GSLYS_00007163001</name>
</gene>
<evidence type="ECO:0000313" key="3">
    <source>
        <dbReference type="Proteomes" id="UP001497497"/>
    </source>
</evidence>
<keyword evidence="1" id="KW-0732">Signal</keyword>
<accession>A0AAV2HI52</accession>
<dbReference type="AlphaFoldDB" id="A0AAV2HI52"/>
<feature type="signal peptide" evidence="1">
    <location>
        <begin position="1"/>
        <end position="23"/>
    </location>
</feature>
<sequence>MQILPGLLAGIAILFLIVKPGDSRLWATVSSRIFLDPIDFRLGKKSCSDGYVHGIDHFILTGFINVTGYELGRIPALFSVWFIHRIGWWPIKGALYNLGKDECTVLQNIPPDQCRCQYETSIIIRLKCNLTAQNKYSYKPFALNLITKANSSCARAASTNGGTSSHVGYNGMPGLIFLVTALVCTVTSMVSNGQ</sequence>
<comment type="caution">
    <text evidence="2">The sequence shown here is derived from an EMBL/GenBank/DDBJ whole genome shotgun (WGS) entry which is preliminary data.</text>
</comment>
<name>A0AAV2HI52_LYMST</name>
<reference evidence="2 3" key="1">
    <citation type="submission" date="2024-04" db="EMBL/GenBank/DDBJ databases">
        <authorList>
            <consortium name="Genoscope - CEA"/>
            <person name="William W."/>
        </authorList>
    </citation>
    <scope>NUCLEOTIDE SEQUENCE [LARGE SCALE GENOMIC DNA]</scope>
</reference>
<keyword evidence="3" id="KW-1185">Reference proteome</keyword>
<feature type="chain" id="PRO_5043954349" evidence="1">
    <location>
        <begin position="24"/>
        <end position="194"/>
    </location>
</feature>
<evidence type="ECO:0000256" key="1">
    <source>
        <dbReference type="SAM" id="SignalP"/>
    </source>
</evidence>